<keyword evidence="2" id="KW-1185">Reference proteome</keyword>
<dbReference type="EMBL" id="JAPFFF010000005">
    <property type="protein sequence ID" value="KAK8889371.1"/>
    <property type="molecule type" value="Genomic_DNA"/>
</dbReference>
<evidence type="ECO:0000313" key="2">
    <source>
        <dbReference type="Proteomes" id="UP001470230"/>
    </source>
</evidence>
<name>A0ABR2KF07_9EUKA</name>
<dbReference type="Proteomes" id="UP001470230">
    <property type="component" value="Unassembled WGS sequence"/>
</dbReference>
<protein>
    <submittedName>
        <fullName evidence="1">Uncharacterized protein</fullName>
    </submittedName>
</protein>
<comment type="caution">
    <text evidence="1">The sequence shown here is derived from an EMBL/GenBank/DDBJ whole genome shotgun (WGS) entry which is preliminary data.</text>
</comment>
<accession>A0ABR2KF07</accession>
<evidence type="ECO:0000313" key="1">
    <source>
        <dbReference type="EMBL" id="KAK8889371.1"/>
    </source>
</evidence>
<gene>
    <name evidence="1" type="ORF">M9Y10_034117</name>
</gene>
<organism evidence="1 2">
    <name type="scientific">Tritrichomonas musculus</name>
    <dbReference type="NCBI Taxonomy" id="1915356"/>
    <lineage>
        <taxon>Eukaryota</taxon>
        <taxon>Metamonada</taxon>
        <taxon>Parabasalia</taxon>
        <taxon>Tritrichomonadida</taxon>
        <taxon>Tritrichomonadidae</taxon>
        <taxon>Tritrichomonas</taxon>
    </lineage>
</organism>
<sequence>MIEGAIEAVQPVTAITNFTDILKSDESMLSAACYAVWGFCVANPNHTLSEDMKIKVGNYLNWANIVLPNKEVQLAFVDEGIVLHFPHFFF</sequence>
<reference evidence="1 2" key="1">
    <citation type="submission" date="2024-04" db="EMBL/GenBank/DDBJ databases">
        <title>Tritrichomonas musculus Genome.</title>
        <authorList>
            <person name="Alves-Ferreira E."/>
            <person name="Grigg M."/>
            <person name="Lorenzi H."/>
            <person name="Galac M."/>
        </authorList>
    </citation>
    <scope>NUCLEOTIDE SEQUENCE [LARGE SCALE GENOMIC DNA]</scope>
    <source>
        <strain evidence="1 2">EAF2021</strain>
    </source>
</reference>
<proteinExistence type="predicted"/>